<dbReference type="OrthoDB" id="9811306at2"/>
<sequence>MKGFWHHAVSGHYRLGRRLVMSLLAALVFSLSMVLGTLWLSWALEGAAAAINDAGSLRMQTVRIALIMEEGGDQSEQIPDLVKQVDQTFDNLRHGVPTRPLRLPSSDLVQAQLDSIDRIWREQLSPQAMQYGLTAGGLEPSFSEYRKSLLDFLVQTNTLVHFVEQQNARDTALLRASQFGLIGLMIAGCVAMIYLMYGWIIRPVEALRHGVSQMAARNFSHRVPVESSDELGELAEGFNDMAAQLSEQYADLERRVQDKTRSLALRNREITTLYDFSAYLSGPGDIRAKSEGFLSRLITYFGADGGSVRILDPHHDNLHIAVHQGLSDNLVEREQCMHIGDCVCGEAAQSGVTVIHDFRNMPQEFALPCQEAGFTAIAVAQVVHGGNRLGIYTLHFQVPREFTQNDRQLFESLGQHLGVAIENQRLLARTRELAIAQERNLVAQGLHDSIAQSLNFMKMQVRMLRDSITRGEREEIEQGMDLLEVGIKESYDDVRELLTNFRVRVEQGDLASALRSAAERFERQSGIAVQTRIRDEGAPLPSEQQLQVLFVVQEAMSNIRKHARAGKVTIELVNREDFEVCVEDDGQGFDPDSSQIQAEQHIGLRIMRERAQRLNADFDVTSRPGAGTRVCLRLKKEQRTTA</sequence>
<organism evidence="19 20">
    <name type="scientific">Orrella marina</name>
    <dbReference type="NCBI Taxonomy" id="2163011"/>
    <lineage>
        <taxon>Bacteria</taxon>
        <taxon>Pseudomonadati</taxon>
        <taxon>Pseudomonadota</taxon>
        <taxon>Betaproteobacteria</taxon>
        <taxon>Burkholderiales</taxon>
        <taxon>Alcaligenaceae</taxon>
        <taxon>Orrella</taxon>
    </lineage>
</organism>
<keyword evidence="15" id="KW-0175">Coiled coil</keyword>
<dbReference type="PANTHER" id="PTHR24421">
    <property type="entry name" value="NITRATE/NITRITE SENSOR PROTEIN NARX-RELATED"/>
    <property type="match status" value="1"/>
</dbReference>
<evidence type="ECO:0000256" key="13">
    <source>
        <dbReference type="ARBA" id="ARBA00023136"/>
    </source>
</evidence>
<evidence type="ECO:0000259" key="18">
    <source>
        <dbReference type="PROSITE" id="PS50885"/>
    </source>
</evidence>
<evidence type="ECO:0000256" key="12">
    <source>
        <dbReference type="ARBA" id="ARBA00023012"/>
    </source>
</evidence>
<dbReference type="Pfam" id="PF07730">
    <property type="entry name" value="HisKA_3"/>
    <property type="match status" value="1"/>
</dbReference>
<dbReference type="PROSITE" id="PS50885">
    <property type="entry name" value="HAMP"/>
    <property type="match status" value="1"/>
</dbReference>
<dbReference type="AlphaFoldDB" id="A0A2R4XQ14"/>
<keyword evidence="3 14" id="KW-1003">Cell membrane</keyword>
<dbReference type="EMBL" id="CP028901">
    <property type="protein sequence ID" value="AWB35902.1"/>
    <property type="molecule type" value="Genomic_DNA"/>
</dbReference>
<evidence type="ECO:0000313" key="20">
    <source>
        <dbReference type="Proteomes" id="UP000244571"/>
    </source>
</evidence>
<name>A0A2R4XQ14_9BURK</name>
<dbReference type="SUPFAM" id="SSF158472">
    <property type="entry name" value="HAMP domain-like"/>
    <property type="match status" value="1"/>
</dbReference>
<dbReference type="RefSeq" id="WP_108623358.1">
    <property type="nucleotide sequence ID" value="NZ_CP028901.1"/>
</dbReference>
<proteinExistence type="predicted"/>
<keyword evidence="13 14" id="KW-0472">Membrane</keyword>
<dbReference type="Pfam" id="PF00672">
    <property type="entry name" value="HAMP"/>
    <property type="match status" value="1"/>
</dbReference>
<dbReference type="Pfam" id="PF13675">
    <property type="entry name" value="PilJ"/>
    <property type="match status" value="1"/>
</dbReference>
<dbReference type="Gene3D" id="3.30.450.40">
    <property type="match status" value="1"/>
</dbReference>
<keyword evidence="8 14" id="KW-0547">Nucleotide-binding</keyword>
<comment type="catalytic activity">
    <reaction evidence="1 14">
        <text>ATP + protein L-histidine = ADP + protein N-phospho-L-histidine.</text>
        <dbReference type="EC" id="2.7.13.3"/>
    </reaction>
</comment>
<keyword evidence="7 16" id="KW-0812">Transmembrane</keyword>
<dbReference type="GO" id="GO:0046983">
    <property type="term" value="F:protein dimerization activity"/>
    <property type="evidence" value="ECO:0007669"/>
    <property type="project" value="UniProtKB-UniRule"/>
</dbReference>
<dbReference type="SMART" id="SM00304">
    <property type="entry name" value="HAMP"/>
    <property type="match status" value="1"/>
</dbReference>
<keyword evidence="20" id="KW-1185">Reference proteome</keyword>
<evidence type="ECO:0000256" key="5">
    <source>
        <dbReference type="ARBA" id="ARBA00022553"/>
    </source>
</evidence>
<evidence type="ECO:0000256" key="1">
    <source>
        <dbReference type="ARBA" id="ARBA00000085"/>
    </source>
</evidence>
<dbReference type="InterPro" id="IPR016380">
    <property type="entry name" value="Sig_transdc_His_kin_NarX/NarQ"/>
</dbReference>
<dbReference type="GO" id="GO:0000155">
    <property type="term" value="F:phosphorelay sensor kinase activity"/>
    <property type="evidence" value="ECO:0007669"/>
    <property type="project" value="UniProtKB-UniRule"/>
</dbReference>
<evidence type="ECO:0000256" key="7">
    <source>
        <dbReference type="ARBA" id="ARBA00022692"/>
    </source>
</evidence>
<evidence type="ECO:0000256" key="14">
    <source>
        <dbReference type="PIRNR" id="PIRNR003167"/>
    </source>
</evidence>
<accession>A0A2R4XQ14</accession>
<dbReference type="SUPFAM" id="SSF55781">
    <property type="entry name" value="GAF domain-like"/>
    <property type="match status" value="1"/>
</dbReference>
<dbReference type="GO" id="GO:0005886">
    <property type="term" value="C:plasma membrane"/>
    <property type="evidence" value="ECO:0007669"/>
    <property type="project" value="UniProtKB-SubCell"/>
</dbReference>
<feature type="domain" description="HAMP" evidence="18">
    <location>
        <begin position="198"/>
        <end position="250"/>
    </location>
</feature>
<dbReference type="InterPro" id="IPR029016">
    <property type="entry name" value="GAF-like_dom_sf"/>
</dbReference>
<dbReference type="InterPro" id="IPR050482">
    <property type="entry name" value="Sensor_HK_TwoCompSys"/>
</dbReference>
<dbReference type="InterPro" id="IPR003018">
    <property type="entry name" value="GAF"/>
</dbReference>
<keyword evidence="12 14" id="KW-0902">Two-component regulatory system</keyword>
<dbReference type="Pfam" id="PF02518">
    <property type="entry name" value="HATPase_c"/>
    <property type="match status" value="1"/>
</dbReference>
<feature type="transmembrane region" description="Helical" evidence="16">
    <location>
        <begin position="20"/>
        <end position="42"/>
    </location>
</feature>
<dbReference type="InterPro" id="IPR042295">
    <property type="entry name" value="NarX-like_N_sf"/>
</dbReference>
<evidence type="ECO:0000256" key="3">
    <source>
        <dbReference type="ARBA" id="ARBA00022475"/>
    </source>
</evidence>
<dbReference type="KEGG" id="boz:DBV39_17445"/>
<dbReference type="InterPro" id="IPR003594">
    <property type="entry name" value="HATPase_dom"/>
</dbReference>
<keyword evidence="9 14" id="KW-0418">Kinase</keyword>
<dbReference type="Proteomes" id="UP000244571">
    <property type="component" value="Chromosome"/>
</dbReference>
<feature type="transmembrane region" description="Helical" evidence="16">
    <location>
        <begin position="179"/>
        <end position="200"/>
    </location>
</feature>
<dbReference type="PIRSF" id="PIRSF003167">
    <property type="entry name" value="STHK_NarX/NarQ"/>
    <property type="match status" value="1"/>
</dbReference>
<gene>
    <name evidence="19" type="ORF">DBV39_17445</name>
</gene>
<evidence type="ECO:0000256" key="16">
    <source>
        <dbReference type="SAM" id="Phobius"/>
    </source>
</evidence>
<reference evidence="19 20" key="1">
    <citation type="submission" date="2018-04" db="EMBL/GenBank/DDBJ databases">
        <title>Bordetella sp. HZ20 isolated from seawater.</title>
        <authorList>
            <person name="Sun C."/>
        </authorList>
    </citation>
    <scope>NUCLEOTIDE SEQUENCE [LARGE SCALE GENOMIC DNA]</scope>
    <source>
        <strain evidence="19 20">HZ20</strain>
    </source>
</reference>
<dbReference type="Gene3D" id="1.20.5.1930">
    <property type="match status" value="1"/>
</dbReference>
<keyword evidence="5" id="KW-0597">Phosphoprotein</keyword>
<keyword evidence="10 14" id="KW-0067">ATP-binding</keyword>
<evidence type="ECO:0000256" key="11">
    <source>
        <dbReference type="ARBA" id="ARBA00022989"/>
    </source>
</evidence>
<evidence type="ECO:0000313" key="19">
    <source>
        <dbReference type="EMBL" id="AWB35902.1"/>
    </source>
</evidence>
<evidence type="ECO:0000256" key="15">
    <source>
        <dbReference type="SAM" id="Coils"/>
    </source>
</evidence>
<dbReference type="InterPro" id="IPR036890">
    <property type="entry name" value="HATPase_C_sf"/>
</dbReference>
<dbReference type="CDD" id="cd16917">
    <property type="entry name" value="HATPase_UhpB-NarQ-NarX-like"/>
    <property type="match status" value="1"/>
</dbReference>
<evidence type="ECO:0000256" key="6">
    <source>
        <dbReference type="ARBA" id="ARBA00022679"/>
    </source>
</evidence>
<dbReference type="GO" id="GO:0005524">
    <property type="term" value="F:ATP binding"/>
    <property type="evidence" value="ECO:0007669"/>
    <property type="project" value="UniProtKB-UniRule"/>
</dbReference>
<dbReference type="Pfam" id="PF13185">
    <property type="entry name" value="GAF_2"/>
    <property type="match status" value="1"/>
</dbReference>
<dbReference type="PROSITE" id="PS50109">
    <property type="entry name" value="HIS_KIN"/>
    <property type="match status" value="1"/>
</dbReference>
<evidence type="ECO:0000256" key="2">
    <source>
        <dbReference type="ARBA" id="ARBA00004429"/>
    </source>
</evidence>
<dbReference type="InterPro" id="IPR003660">
    <property type="entry name" value="HAMP_dom"/>
</dbReference>
<dbReference type="SMART" id="SM00387">
    <property type="entry name" value="HATPase_c"/>
    <property type="match status" value="1"/>
</dbReference>
<keyword evidence="4 14" id="KW-0997">Cell inner membrane</keyword>
<evidence type="ECO:0000256" key="10">
    <source>
        <dbReference type="ARBA" id="ARBA00022840"/>
    </source>
</evidence>
<dbReference type="InterPro" id="IPR011712">
    <property type="entry name" value="Sig_transdc_His_kin_sub3_dim/P"/>
</dbReference>
<dbReference type="SUPFAM" id="SSF55874">
    <property type="entry name" value="ATPase domain of HSP90 chaperone/DNA topoisomerase II/histidine kinase"/>
    <property type="match status" value="1"/>
</dbReference>
<dbReference type="InterPro" id="IPR005467">
    <property type="entry name" value="His_kinase_dom"/>
</dbReference>
<keyword evidence="6 14" id="KW-0808">Transferase</keyword>
<dbReference type="InterPro" id="IPR029095">
    <property type="entry name" value="NarX-like_N"/>
</dbReference>
<dbReference type="EC" id="2.7.13.3" evidence="14"/>
<feature type="domain" description="Histidine kinase" evidence="17">
    <location>
        <begin position="445"/>
        <end position="638"/>
    </location>
</feature>
<evidence type="ECO:0000256" key="9">
    <source>
        <dbReference type="ARBA" id="ARBA00022777"/>
    </source>
</evidence>
<feature type="coiled-coil region" evidence="15">
    <location>
        <begin position="235"/>
        <end position="262"/>
    </location>
</feature>
<dbReference type="SMART" id="SM00065">
    <property type="entry name" value="GAF"/>
    <property type="match status" value="1"/>
</dbReference>
<comment type="subcellular location">
    <subcellularLocation>
        <location evidence="2">Cell inner membrane</location>
        <topology evidence="2">Multi-pass membrane protein</topology>
    </subcellularLocation>
</comment>
<dbReference type="Gene3D" id="1.20.120.960">
    <property type="entry name" value="Histidine kinase NarX, sensor domain"/>
    <property type="match status" value="1"/>
</dbReference>
<dbReference type="PANTHER" id="PTHR24421:SF10">
    <property type="entry name" value="NITRATE_NITRITE SENSOR PROTEIN NARQ"/>
    <property type="match status" value="1"/>
</dbReference>
<dbReference type="Gene3D" id="6.10.340.10">
    <property type="match status" value="1"/>
</dbReference>
<dbReference type="Gene3D" id="3.30.565.10">
    <property type="entry name" value="Histidine kinase-like ATPase, C-terminal domain"/>
    <property type="match status" value="1"/>
</dbReference>
<evidence type="ECO:0000259" key="17">
    <source>
        <dbReference type="PROSITE" id="PS50109"/>
    </source>
</evidence>
<protein>
    <recommendedName>
        <fullName evidence="14">Sensor protein</fullName>
        <ecNumber evidence="14">2.7.13.3</ecNumber>
    </recommendedName>
</protein>
<keyword evidence="11 16" id="KW-1133">Transmembrane helix</keyword>
<dbReference type="CDD" id="cd06225">
    <property type="entry name" value="HAMP"/>
    <property type="match status" value="1"/>
</dbReference>
<evidence type="ECO:0000256" key="8">
    <source>
        <dbReference type="ARBA" id="ARBA00022741"/>
    </source>
</evidence>
<evidence type="ECO:0000256" key="4">
    <source>
        <dbReference type="ARBA" id="ARBA00022519"/>
    </source>
</evidence>